<proteinExistence type="predicted"/>
<evidence type="ECO:0000259" key="19">
    <source>
        <dbReference type="PROSITE" id="PS50045"/>
    </source>
</evidence>
<dbReference type="Gene3D" id="3.40.50.300">
    <property type="entry name" value="P-loop containing nucleotide triphosphate hydrolases"/>
    <property type="match status" value="1"/>
</dbReference>
<dbReference type="SMART" id="SM00448">
    <property type="entry name" value="REC"/>
    <property type="match status" value="1"/>
</dbReference>
<dbReference type="PRINTS" id="PR01590">
    <property type="entry name" value="HTHFIS"/>
</dbReference>
<evidence type="ECO:0000256" key="13">
    <source>
        <dbReference type="ARBA" id="ARBA00023159"/>
    </source>
</evidence>
<dbReference type="Pfam" id="PF00072">
    <property type="entry name" value="Response_reg"/>
    <property type="match status" value="1"/>
</dbReference>
<dbReference type="PANTHER" id="PTHR32071">
    <property type="entry name" value="TRANSCRIPTIONAL REGULATORY PROTEIN"/>
    <property type="match status" value="1"/>
</dbReference>
<dbReference type="GO" id="GO:0043565">
    <property type="term" value="F:sequence-specific DNA binding"/>
    <property type="evidence" value="ECO:0007669"/>
    <property type="project" value="InterPro"/>
</dbReference>
<evidence type="ECO:0000256" key="1">
    <source>
        <dbReference type="ARBA" id="ARBA00002167"/>
    </source>
</evidence>
<dbReference type="InterPro" id="IPR002197">
    <property type="entry name" value="HTH_Fis"/>
</dbReference>
<dbReference type="InterPro" id="IPR001789">
    <property type="entry name" value="Sig_transdc_resp-reg_receiver"/>
</dbReference>
<keyword evidence="22" id="KW-1185">Reference proteome</keyword>
<dbReference type="PROSITE" id="PS50110">
    <property type="entry name" value="RESPONSE_REGULATORY"/>
    <property type="match status" value="1"/>
</dbReference>
<evidence type="ECO:0000256" key="18">
    <source>
        <dbReference type="RuleBase" id="RU365013"/>
    </source>
</evidence>
<dbReference type="SUPFAM" id="SSF46689">
    <property type="entry name" value="Homeodomain-like"/>
    <property type="match status" value="1"/>
</dbReference>
<gene>
    <name evidence="18 21" type="primary">ntrC</name>
    <name evidence="21" type="ORF">GSH16_09910</name>
</gene>
<evidence type="ECO:0000256" key="4">
    <source>
        <dbReference type="ARBA" id="ARBA00019059"/>
    </source>
</evidence>
<keyword evidence="14 18" id="KW-0804">Transcription</keyword>
<evidence type="ECO:0000256" key="8">
    <source>
        <dbReference type="ARBA" id="ARBA00022741"/>
    </source>
</evidence>
<accession>A0A6B0TX85</accession>
<dbReference type="PROSITE" id="PS00675">
    <property type="entry name" value="SIGMA54_INTERACT_1"/>
    <property type="match status" value="1"/>
</dbReference>
<dbReference type="PROSITE" id="PS50045">
    <property type="entry name" value="SIGMA54_INTERACT_4"/>
    <property type="match status" value="1"/>
</dbReference>
<dbReference type="Pfam" id="PF02954">
    <property type="entry name" value="HTH_8"/>
    <property type="match status" value="1"/>
</dbReference>
<name>A0A6B0TX85_9RHOB</name>
<evidence type="ECO:0000256" key="2">
    <source>
        <dbReference type="ARBA" id="ARBA00004496"/>
    </source>
</evidence>
<dbReference type="InterPro" id="IPR058031">
    <property type="entry name" value="AAA_lid_NorR"/>
</dbReference>
<dbReference type="GO" id="GO:0006808">
    <property type="term" value="P:regulation of nitrogen utilization"/>
    <property type="evidence" value="ECO:0007669"/>
    <property type="project" value="UniProtKB-UniRule"/>
</dbReference>
<dbReference type="Gene3D" id="1.10.8.60">
    <property type="match status" value="1"/>
</dbReference>
<dbReference type="InterPro" id="IPR011006">
    <property type="entry name" value="CheY-like_superfamily"/>
</dbReference>
<dbReference type="InterPro" id="IPR009057">
    <property type="entry name" value="Homeodomain-like_sf"/>
</dbReference>
<dbReference type="InterPro" id="IPR025943">
    <property type="entry name" value="Sigma_54_int_dom_ATP-bd_2"/>
</dbReference>
<organism evidence="21 22">
    <name type="scientific">Oceanomicrobium pacificus</name>
    <dbReference type="NCBI Taxonomy" id="2692916"/>
    <lineage>
        <taxon>Bacteria</taxon>
        <taxon>Pseudomonadati</taxon>
        <taxon>Pseudomonadota</taxon>
        <taxon>Alphaproteobacteria</taxon>
        <taxon>Rhodobacterales</taxon>
        <taxon>Paracoccaceae</taxon>
        <taxon>Oceanomicrobium</taxon>
    </lineage>
</organism>
<comment type="caution">
    <text evidence="21">The sequence shown here is derived from an EMBL/GenBank/DDBJ whole genome shotgun (WGS) entry which is preliminary data.</text>
</comment>
<comment type="function">
    <text evidence="1">Required for activation of most nif operons, which are directly involved in nitrogen fixation.</text>
</comment>
<comment type="subcellular location">
    <subcellularLocation>
        <location evidence="2 18">Cytoplasm</location>
    </subcellularLocation>
</comment>
<keyword evidence="6 18" id="KW-0678">Repressor</keyword>
<dbReference type="PROSITE" id="PS00676">
    <property type="entry name" value="SIGMA54_INTERACT_2"/>
    <property type="match status" value="1"/>
</dbReference>
<dbReference type="InterPro" id="IPR025662">
    <property type="entry name" value="Sigma_54_int_dom_ATP-bd_1"/>
</dbReference>
<feature type="domain" description="Response regulatory" evidence="20">
    <location>
        <begin position="5"/>
        <end position="119"/>
    </location>
</feature>
<dbReference type="Pfam" id="PF00158">
    <property type="entry name" value="Sigma54_activat"/>
    <property type="match status" value="1"/>
</dbReference>
<feature type="domain" description="Sigma-54 factor interaction" evidence="19">
    <location>
        <begin position="141"/>
        <end position="370"/>
    </location>
</feature>
<keyword evidence="15 18" id="KW-0535">Nitrogen fixation</keyword>
<evidence type="ECO:0000259" key="20">
    <source>
        <dbReference type="PROSITE" id="PS50110"/>
    </source>
</evidence>
<dbReference type="PANTHER" id="PTHR32071:SF95">
    <property type="entry name" value="DNA-BINDING TRANSCRIPTIONAL REGULATOR NTRC"/>
    <property type="match status" value="1"/>
</dbReference>
<dbReference type="InterPro" id="IPR002078">
    <property type="entry name" value="Sigma_54_int"/>
</dbReference>
<evidence type="ECO:0000256" key="11">
    <source>
        <dbReference type="ARBA" id="ARBA00023015"/>
    </source>
</evidence>
<keyword evidence="5 18" id="KW-0963">Cytoplasm</keyword>
<dbReference type="InterPro" id="IPR027417">
    <property type="entry name" value="P-loop_NTPase"/>
</dbReference>
<reference evidence="21 22" key="1">
    <citation type="submission" date="2019-12" db="EMBL/GenBank/DDBJ databases">
        <title>Strain KN286 was isolated from seawater, which was collected from Caroline Seamount in the tropical western Pacific.</title>
        <authorList>
            <person name="Wang Q."/>
        </authorList>
    </citation>
    <scope>NUCLEOTIDE SEQUENCE [LARGE SCALE GENOMIC DNA]</scope>
    <source>
        <strain evidence="21 22">KN286</strain>
    </source>
</reference>
<evidence type="ECO:0000256" key="16">
    <source>
        <dbReference type="ARBA" id="ARBA00043886"/>
    </source>
</evidence>
<dbReference type="Gene3D" id="1.10.10.60">
    <property type="entry name" value="Homeodomain-like"/>
    <property type="match status" value="1"/>
</dbReference>
<evidence type="ECO:0000256" key="5">
    <source>
        <dbReference type="ARBA" id="ARBA00022490"/>
    </source>
</evidence>
<evidence type="ECO:0000256" key="3">
    <source>
        <dbReference type="ARBA" id="ARBA00011135"/>
    </source>
</evidence>
<keyword evidence="12 18" id="KW-0238">DNA-binding</keyword>
<dbReference type="GO" id="GO:0005524">
    <property type="term" value="F:ATP binding"/>
    <property type="evidence" value="ECO:0007669"/>
    <property type="project" value="UniProtKB-KW"/>
</dbReference>
<feature type="modified residue" description="4-aspartylphosphate" evidence="17">
    <location>
        <position position="54"/>
    </location>
</feature>
<dbReference type="SMART" id="SM00382">
    <property type="entry name" value="AAA"/>
    <property type="match status" value="1"/>
</dbReference>
<dbReference type="NCBIfam" id="TIGR01818">
    <property type="entry name" value="ntrC"/>
    <property type="match status" value="1"/>
</dbReference>
<dbReference type="GO" id="GO:0006355">
    <property type="term" value="P:regulation of DNA-templated transcription"/>
    <property type="evidence" value="ECO:0007669"/>
    <property type="project" value="InterPro"/>
</dbReference>
<evidence type="ECO:0000256" key="15">
    <source>
        <dbReference type="ARBA" id="ARBA00023231"/>
    </source>
</evidence>
<dbReference type="SUPFAM" id="SSF52172">
    <property type="entry name" value="CheY-like"/>
    <property type="match status" value="1"/>
</dbReference>
<keyword evidence="7 17" id="KW-0597">Phosphoprotein</keyword>
<dbReference type="Gene3D" id="3.40.50.2300">
    <property type="match status" value="1"/>
</dbReference>
<evidence type="ECO:0000256" key="7">
    <source>
        <dbReference type="ARBA" id="ARBA00022553"/>
    </source>
</evidence>
<dbReference type="FunFam" id="3.40.50.300:FF:000006">
    <property type="entry name" value="DNA-binding transcriptional regulator NtrC"/>
    <property type="match status" value="1"/>
</dbReference>
<comment type="subunit">
    <text evidence="3">Interacts with sigma-54.</text>
</comment>
<dbReference type="AlphaFoldDB" id="A0A6B0TX85"/>
<evidence type="ECO:0000256" key="10">
    <source>
        <dbReference type="ARBA" id="ARBA00023012"/>
    </source>
</evidence>
<dbReference type="Pfam" id="PF25601">
    <property type="entry name" value="AAA_lid_14"/>
    <property type="match status" value="1"/>
</dbReference>
<dbReference type="CDD" id="cd00009">
    <property type="entry name" value="AAA"/>
    <property type="match status" value="1"/>
</dbReference>
<evidence type="ECO:0000313" key="22">
    <source>
        <dbReference type="Proteomes" id="UP000436016"/>
    </source>
</evidence>
<sequence>MMDGTIIVADDDRTIRTVLSQALTRAGCRVRSTSTISTLWRWVEEGEGDVVVSDVMMPDGDALDLLPAIRKKRPDLPVIIMSAQNTVMTAIRATEAGAYEYLPKPFDLKEVLSQVNKALSQRGAVSGAPAAQPPREEGLPMIGRSPAMQEVYRIMARLMNTDLGVMISGESGTGKELVARALHNFGQRKDGPFVAVNLAAIPRDMIESDLFGQVSGMRNGTQHPELVGKFQQAQGGTLFLDEVGDMPLDAQTRLLRVLQEGEFSPVGGRDMHKADTRIIAATHQDLRALINEGRFREDLFYRLNVVPIRLPPLRERLDDIPDLARQFLRNAEAEGLQRKAISPEAIKLLQQQQWSGNVRELENLMRRLAALCPDDTIAENMVAKEIAERPSSATVPQANRQQKLSKSIEEHLQRYFDLHGDSLPPPGLYERIIKEVELPLIALSLAATRGNQVKTAELLGINRNTLRKKIQDLDIRVTRGKKMM</sequence>
<keyword evidence="11 18" id="KW-0805">Transcription regulation</keyword>
<evidence type="ECO:0000256" key="6">
    <source>
        <dbReference type="ARBA" id="ARBA00022491"/>
    </source>
</evidence>
<evidence type="ECO:0000256" key="9">
    <source>
        <dbReference type="ARBA" id="ARBA00022840"/>
    </source>
</evidence>
<comment type="function">
    <text evidence="16 18">Member of the two-component regulatory system NtrB/NtrC, which controls expression of the nitrogen-regulated (ntr) genes in response to nitrogen limitation. Phosphorylated NtrC binds directly to DNA and stimulates the formation of open promoter-sigma54-RNA polymerase complexes.</text>
</comment>
<evidence type="ECO:0000313" key="21">
    <source>
        <dbReference type="EMBL" id="MXU65764.1"/>
    </source>
</evidence>
<dbReference type="InterPro" id="IPR010114">
    <property type="entry name" value="Transcript_reg_NtrC"/>
</dbReference>
<dbReference type="SUPFAM" id="SSF52540">
    <property type="entry name" value="P-loop containing nucleoside triphosphate hydrolases"/>
    <property type="match status" value="1"/>
</dbReference>
<evidence type="ECO:0000256" key="17">
    <source>
        <dbReference type="PROSITE-ProRule" id="PRU00169"/>
    </source>
</evidence>
<evidence type="ECO:0000256" key="14">
    <source>
        <dbReference type="ARBA" id="ARBA00023163"/>
    </source>
</evidence>
<keyword evidence="13 18" id="KW-0010">Activator</keyword>
<keyword evidence="10 18" id="KW-0902">Two-component regulatory system</keyword>
<evidence type="ECO:0000256" key="12">
    <source>
        <dbReference type="ARBA" id="ARBA00023125"/>
    </source>
</evidence>
<dbReference type="GO" id="GO:0005737">
    <property type="term" value="C:cytoplasm"/>
    <property type="evidence" value="ECO:0007669"/>
    <property type="project" value="UniProtKB-SubCell"/>
</dbReference>
<protein>
    <recommendedName>
        <fullName evidence="4 18">DNA-binding transcriptional regulator NtrC</fullName>
    </recommendedName>
    <alternativeName>
        <fullName evidence="18">Nitrogen regulation protein NR(I)</fullName>
    </alternativeName>
</protein>
<keyword evidence="9 18" id="KW-0067">ATP-binding</keyword>
<dbReference type="Proteomes" id="UP000436016">
    <property type="component" value="Unassembled WGS sequence"/>
</dbReference>
<dbReference type="EMBL" id="WUWG01000003">
    <property type="protein sequence ID" value="MXU65764.1"/>
    <property type="molecule type" value="Genomic_DNA"/>
</dbReference>
<keyword evidence="8 18" id="KW-0547">Nucleotide-binding</keyword>
<dbReference type="InterPro" id="IPR003593">
    <property type="entry name" value="AAA+_ATPase"/>
</dbReference>
<dbReference type="GO" id="GO:0000156">
    <property type="term" value="F:phosphorelay response regulator activity"/>
    <property type="evidence" value="ECO:0007669"/>
    <property type="project" value="UniProtKB-UniRule"/>
</dbReference>